<dbReference type="OrthoDB" id="10491632at2759"/>
<dbReference type="AlphaFoldDB" id="A0A5C3FFT9"/>
<evidence type="ECO:0000313" key="2">
    <source>
        <dbReference type="Proteomes" id="UP000325008"/>
    </source>
</evidence>
<sequence length="117" mass="13218">MRDPLHLPRGGAVSESGPVLAQDRVAWGKMIGCADRVSRPTSTLMRPSDGCTDHLKRRDRVKQQQQQQQQCSLMASLFDCGSSIKMRFIHMFSAEIFETSPWAQLMDSTDVPESHRQ</sequence>
<gene>
    <name evidence="1" type="ORF">PSANT_00238</name>
</gene>
<reference evidence="1" key="1">
    <citation type="submission" date="2018-03" db="EMBL/GenBank/DDBJ databases">
        <authorList>
            <person name="Guldener U."/>
        </authorList>
    </citation>
    <scope>NUCLEOTIDE SEQUENCE [LARGE SCALE GENOMIC DNA]</scope>
    <source>
        <strain evidence="1">ATCC34888</strain>
    </source>
</reference>
<protein>
    <submittedName>
        <fullName evidence="1">Uncharacterized protein</fullName>
    </submittedName>
</protein>
<organism evidence="1 2">
    <name type="scientific">Pseudozyma antarctica</name>
    <name type="common">Yeast</name>
    <name type="synonym">Candida antarctica</name>
    <dbReference type="NCBI Taxonomy" id="84753"/>
    <lineage>
        <taxon>Eukaryota</taxon>
        <taxon>Fungi</taxon>
        <taxon>Dikarya</taxon>
        <taxon>Basidiomycota</taxon>
        <taxon>Ustilaginomycotina</taxon>
        <taxon>Ustilaginomycetes</taxon>
        <taxon>Ustilaginales</taxon>
        <taxon>Ustilaginaceae</taxon>
        <taxon>Moesziomyces</taxon>
    </lineage>
</organism>
<comment type="caution">
    <text evidence="1">The sequence shown here is derived from an EMBL/GenBank/DDBJ whole genome shotgun (WGS) entry which is preliminary data.</text>
</comment>
<accession>A0A5C3FFT9</accession>
<dbReference type="Proteomes" id="UP000325008">
    <property type="component" value="Unassembled WGS sequence"/>
</dbReference>
<name>A0A5C3FFT9_PSEA2</name>
<evidence type="ECO:0000313" key="1">
    <source>
        <dbReference type="EMBL" id="SPO42555.1"/>
    </source>
</evidence>
<dbReference type="RefSeq" id="XP_014659328.1">
    <property type="nucleotide sequence ID" value="XM_014803842.1"/>
</dbReference>
<proteinExistence type="predicted"/>
<dbReference type="EMBL" id="OOIQ01000001">
    <property type="protein sequence ID" value="SPO42555.1"/>
    <property type="molecule type" value="Genomic_DNA"/>
</dbReference>
<keyword evidence="2" id="KW-1185">Reference proteome</keyword>